<evidence type="ECO:0000313" key="1">
    <source>
        <dbReference type="EMBL" id="CDG47129.1"/>
    </source>
</evidence>
<gene>
    <name evidence="1" type="ORF">SCTVLC_0362</name>
</gene>
<reference evidence="1" key="1">
    <citation type="submission" date="2013-06" db="EMBL/GenBank/DDBJ databases">
        <authorList>
            <person name="Mazano-Marin A."/>
        </authorList>
    </citation>
    <scope>NUCLEOTIDE SEQUENCE</scope>
    <source>
        <strain evidence="1">SCt-VLC</strain>
    </source>
</reference>
<sequence length="169" mass="18845">MSNISNLGDAYNWSVAKIAEAFGLNRGTVKKRLLEANTPIADTVRGNPVYALKDVGPVLFGVSQPGDIDDIQNPDKMGPKDRKDWYQSENERIKLEASLKQLLPASDAHREMALLVKGISQVLETWPDKLERDRGWIPAQIAEAQDAVDEMREMLAVEVVTIEEEEDGE</sequence>
<dbReference type="RefSeq" id="WP_061769798.1">
    <property type="nucleotide sequence ID" value="NZ_FR904230.1"/>
</dbReference>
<dbReference type="AlphaFoldDB" id="A0A068R9C8"/>
<name>A0A068R9C8_9GAMM</name>
<organism evidence="1">
    <name type="scientific">Serratia symbiotica SCt-VLC</name>
    <dbReference type="NCBI Taxonomy" id="1347341"/>
    <lineage>
        <taxon>Bacteria</taxon>
        <taxon>Pseudomonadati</taxon>
        <taxon>Pseudomonadota</taxon>
        <taxon>Gammaproteobacteria</taxon>
        <taxon>Enterobacterales</taxon>
        <taxon>Yersiniaceae</taxon>
        <taxon>Serratia</taxon>
        <taxon>Serratia symbiotica</taxon>
    </lineage>
</organism>
<dbReference type="EMBL" id="FR904230">
    <property type="protein sequence ID" value="CDG47129.1"/>
    <property type="molecule type" value="Genomic_DNA"/>
</dbReference>
<proteinExistence type="predicted"/>
<protein>
    <recommendedName>
        <fullName evidence="2">DUF1441 family protein</fullName>
    </recommendedName>
</protein>
<reference evidence="1" key="2">
    <citation type="journal article" date="2014" name="Genome Biol. Evol.">
        <title>Settling down: the genome of Serratia symbiotica from the aphid Cinara tujafilina zooms in on the process of accommodation to a cooperative intracellular life.</title>
        <authorList>
            <person name="Manzano-Marin A."/>
            <person name="Latorre A."/>
        </authorList>
    </citation>
    <scope>NUCLEOTIDE SEQUENCE</scope>
    <source>
        <strain evidence="1">SCt-VLC</strain>
    </source>
</reference>
<dbReference type="InterPro" id="IPR009901">
    <property type="entry name" value="Phage_VT1-Sakai_H0025"/>
</dbReference>
<accession>A0A068R9C8</accession>
<dbReference type="Pfam" id="PF07278">
    <property type="entry name" value="DUF1441"/>
    <property type="match status" value="1"/>
</dbReference>
<evidence type="ECO:0008006" key="2">
    <source>
        <dbReference type="Google" id="ProtNLM"/>
    </source>
</evidence>
<dbReference type="OrthoDB" id="6119938at2"/>